<dbReference type="FunFam" id="3.30.70.120:FF:000006">
    <property type="entry name" value="GTP cyclohydrolase 1 type 2 homolog"/>
    <property type="match status" value="1"/>
</dbReference>
<organism evidence="1 2">
    <name type="scientific">Legionella erythra</name>
    <dbReference type="NCBI Taxonomy" id="448"/>
    <lineage>
        <taxon>Bacteria</taxon>
        <taxon>Pseudomonadati</taxon>
        <taxon>Pseudomonadota</taxon>
        <taxon>Gammaproteobacteria</taxon>
        <taxon>Legionellales</taxon>
        <taxon>Legionellaceae</taxon>
        <taxon>Legionella</taxon>
    </lineage>
</organism>
<keyword evidence="2" id="KW-1185">Reference proteome</keyword>
<dbReference type="Proteomes" id="UP000054773">
    <property type="component" value="Unassembled WGS sequence"/>
</dbReference>
<dbReference type="SUPFAM" id="SSF102705">
    <property type="entry name" value="NIF3 (NGG1p interacting factor 3)-like"/>
    <property type="match status" value="1"/>
</dbReference>
<evidence type="ECO:0000313" key="1">
    <source>
        <dbReference type="EMBL" id="KTC96548.1"/>
    </source>
</evidence>
<dbReference type="InterPro" id="IPR036069">
    <property type="entry name" value="DUF34/NIF3_sf"/>
</dbReference>
<sequence>MPEFKLCFYVPESHLQQVKHALFDAGAGKLGQYDQTCWQTVGQGQFRPLPGANPTLGEKLTLTYVTEVKVEMLCEEHCLREAIAALKKAHPYEEPAYDIVKLEQLK</sequence>
<dbReference type="InterPro" id="IPR015867">
    <property type="entry name" value="N-reg_PII/ATP_PRibTrfase_C"/>
</dbReference>
<accession>A0A0W0TLQ9</accession>
<dbReference type="PANTHER" id="PTHR41774">
    <property type="match status" value="1"/>
</dbReference>
<dbReference type="AlphaFoldDB" id="A0A0W0TLQ9"/>
<dbReference type="Gene3D" id="3.30.70.120">
    <property type="match status" value="1"/>
</dbReference>
<evidence type="ECO:0000313" key="2">
    <source>
        <dbReference type="Proteomes" id="UP000054773"/>
    </source>
</evidence>
<dbReference type="EMBL" id="LNYA01000028">
    <property type="protein sequence ID" value="KTC96548.1"/>
    <property type="molecule type" value="Genomic_DNA"/>
</dbReference>
<reference evidence="1 2" key="1">
    <citation type="submission" date="2015-11" db="EMBL/GenBank/DDBJ databases">
        <title>Genomic analysis of 38 Legionella species identifies large and diverse effector repertoires.</title>
        <authorList>
            <person name="Burstein D."/>
            <person name="Amaro F."/>
            <person name="Zusman T."/>
            <person name="Lifshitz Z."/>
            <person name="Cohen O."/>
            <person name="Gilbert J.A."/>
            <person name="Pupko T."/>
            <person name="Shuman H.A."/>
            <person name="Segal G."/>
        </authorList>
    </citation>
    <scope>NUCLEOTIDE SEQUENCE [LARGE SCALE GENOMIC DNA]</scope>
    <source>
        <strain evidence="1 2">SE-32A-C8</strain>
    </source>
</reference>
<gene>
    <name evidence="1" type="ORF">Lery_1754</name>
</gene>
<dbReference type="STRING" id="448.Lery_1754"/>
<dbReference type="PANTHER" id="PTHR41774:SF1">
    <property type="entry name" value="NGG1P INTERACTING FACTOR NIF3"/>
    <property type="match status" value="1"/>
</dbReference>
<dbReference type="RefSeq" id="WP_237759193.1">
    <property type="nucleotide sequence ID" value="NZ_CAAAHY010000012.1"/>
</dbReference>
<proteinExistence type="predicted"/>
<protein>
    <submittedName>
        <fullName evidence="1">Structural toxin protein (Hemagglutinin/hemolysin) RtxA</fullName>
    </submittedName>
</protein>
<comment type="caution">
    <text evidence="1">The sequence shown here is derived from an EMBL/GenBank/DDBJ whole genome shotgun (WGS) entry which is preliminary data.</text>
</comment>
<name>A0A0W0TLQ9_LEGER</name>
<dbReference type="PATRIC" id="fig|448.7.peg.1835"/>